<evidence type="ECO:0000259" key="3">
    <source>
        <dbReference type="Pfam" id="PF00149"/>
    </source>
</evidence>
<dbReference type="PRINTS" id="PR01607">
    <property type="entry name" value="APYRASEFAMLY"/>
</dbReference>
<gene>
    <name evidence="4" type="ORF">TGARI_239620A</name>
</gene>
<dbReference type="SUPFAM" id="SSF56300">
    <property type="entry name" value="Metallo-dependent phosphatases"/>
    <property type="match status" value="1"/>
</dbReference>
<evidence type="ECO:0000256" key="1">
    <source>
        <dbReference type="RuleBase" id="RU362119"/>
    </source>
</evidence>
<dbReference type="AlphaFoldDB" id="A0A139XMJ7"/>
<proteinExistence type="inferred from homology"/>
<feature type="region of interest" description="Disordered" evidence="2">
    <location>
        <begin position="33"/>
        <end position="58"/>
    </location>
</feature>
<dbReference type="GO" id="GO:0008253">
    <property type="term" value="F:5'-nucleotidase activity"/>
    <property type="evidence" value="ECO:0007669"/>
    <property type="project" value="UniProtKB-EC"/>
</dbReference>
<feature type="region of interest" description="Disordered" evidence="2">
    <location>
        <begin position="341"/>
        <end position="372"/>
    </location>
</feature>
<comment type="similarity">
    <text evidence="1">Belongs to the 5'-nucleotidase family.</text>
</comment>
<dbReference type="PANTHER" id="PTHR11575:SF48">
    <property type="entry name" value="5'-NUCLEOTIDASE"/>
    <property type="match status" value="1"/>
</dbReference>
<dbReference type="InterPro" id="IPR004843">
    <property type="entry name" value="Calcineurin-like_PHP"/>
</dbReference>
<dbReference type="GO" id="GO:0000166">
    <property type="term" value="F:nucleotide binding"/>
    <property type="evidence" value="ECO:0007669"/>
    <property type="project" value="UniProtKB-KW"/>
</dbReference>
<dbReference type="InterPro" id="IPR029052">
    <property type="entry name" value="Metallo-depent_PP-like"/>
</dbReference>
<feature type="compositionally biased region" description="Basic and acidic residues" evidence="2">
    <location>
        <begin position="44"/>
        <end position="53"/>
    </location>
</feature>
<reference evidence="4 5" key="1">
    <citation type="journal article" date="2016" name="Nat. Commun.">
        <title>Local admixture of amplified and diversified secreted pathogenesis determinants shapes mosaic Toxoplasma gondii genomes.</title>
        <authorList>
            <person name="Lorenzi H."/>
            <person name="Khan A."/>
            <person name="Behnke M.S."/>
            <person name="Namasivayam S."/>
            <person name="Swapna L.S."/>
            <person name="Hadjithomas M."/>
            <person name="Karamycheva S."/>
            <person name="Pinney D."/>
            <person name="Brunk B.P."/>
            <person name="Ajioka J.W."/>
            <person name="Ajzenberg D."/>
            <person name="Boothroyd J.C."/>
            <person name="Boyle J.P."/>
            <person name="Darde M.L."/>
            <person name="Diaz-Miranda M.A."/>
            <person name="Dubey J.P."/>
            <person name="Fritz H.M."/>
            <person name="Gennari S.M."/>
            <person name="Gregory B.D."/>
            <person name="Kim K."/>
            <person name="Saeij J.P."/>
            <person name="Su C."/>
            <person name="White M.W."/>
            <person name="Zhu X.Q."/>
            <person name="Howe D.K."/>
            <person name="Rosenthal B.M."/>
            <person name="Grigg M.E."/>
            <person name="Parkinson J."/>
            <person name="Liu L."/>
            <person name="Kissinger J.C."/>
            <person name="Roos D.S."/>
            <person name="Sibley L.D."/>
        </authorList>
    </citation>
    <scope>NUCLEOTIDE SEQUENCE [LARGE SCALE GENOMIC DNA]</scope>
    <source>
        <strain evidence="4 5">ARI</strain>
    </source>
</reference>
<dbReference type="EMBL" id="AGQS02005585">
    <property type="protein sequence ID" value="KYF39992.1"/>
    <property type="molecule type" value="Genomic_DNA"/>
</dbReference>
<dbReference type="Proteomes" id="UP000074247">
    <property type="component" value="Unassembled WGS sequence"/>
</dbReference>
<keyword evidence="1" id="KW-0547">Nucleotide-binding</keyword>
<dbReference type="OrthoDB" id="10252235at2759"/>
<protein>
    <submittedName>
        <fullName evidence="4">5'-nucleotidase, C-terminal domain-containing protein</fullName>
        <ecNumber evidence="4">3.1.3.5</ecNumber>
    </submittedName>
</protein>
<dbReference type="InterPro" id="IPR006179">
    <property type="entry name" value="5_nucleotidase/apyrase"/>
</dbReference>
<evidence type="ECO:0000313" key="4">
    <source>
        <dbReference type="EMBL" id="KYF39992.1"/>
    </source>
</evidence>
<name>A0A139XMJ7_TOXGO</name>
<keyword evidence="1 4" id="KW-0378">Hydrolase</keyword>
<organism evidence="4 5">
    <name type="scientific">Toxoplasma gondii ARI</name>
    <dbReference type="NCBI Taxonomy" id="1074872"/>
    <lineage>
        <taxon>Eukaryota</taxon>
        <taxon>Sar</taxon>
        <taxon>Alveolata</taxon>
        <taxon>Apicomplexa</taxon>
        <taxon>Conoidasida</taxon>
        <taxon>Coccidia</taxon>
        <taxon>Eucoccidiorida</taxon>
        <taxon>Eimeriorina</taxon>
        <taxon>Sarcocystidae</taxon>
        <taxon>Toxoplasma</taxon>
    </lineage>
</organism>
<dbReference type="VEuPathDB" id="ToxoDB:TGARI_239620A"/>
<dbReference type="Gene3D" id="3.60.21.10">
    <property type="match status" value="1"/>
</dbReference>
<evidence type="ECO:0000313" key="5">
    <source>
        <dbReference type="Proteomes" id="UP000074247"/>
    </source>
</evidence>
<dbReference type="EC" id="3.1.3.5" evidence="4"/>
<accession>A0A139XMJ7</accession>
<sequence length="372" mass="41454">MSPRASAPPAGGGGSPLQFSGAVVGKRIGISSVSSPAARSAGKHGRDPNRGKEPEDELEREVSLLVASIARQASKGYTGETWYDFDLPLDRTDPITIIHFNDVYNIESRCDGTGGVSRFVTALQSFQHKHPLILFSGDVLNPSVMSTYTRGRHMVPFLNLLKIHTACFGNHDFDFGIDELEYAVGSCSFPWLISNVFEKTGQTAEPAFASLKTMEKCGRESEDEGVFAEDYVEVHGLPLANGMKYRLFEWQGIRVGIIGLVEKEWLDTLACIDKDDVVYVDFVEAANCLCRILRQKECELIIALTHMRAPNDERLAKEAEDIDLILGGHDHDYYGLQRIGRRSRRRDTSTRTRRNNAVHAHTHNTKGHTNYL</sequence>
<feature type="compositionally biased region" description="Basic residues" evidence="2">
    <location>
        <begin position="341"/>
        <end position="366"/>
    </location>
</feature>
<feature type="domain" description="Calcineurin-like phosphoesterase" evidence="3">
    <location>
        <begin position="96"/>
        <end position="333"/>
    </location>
</feature>
<evidence type="ECO:0000256" key="2">
    <source>
        <dbReference type="SAM" id="MobiDB-lite"/>
    </source>
</evidence>
<dbReference type="GO" id="GO:0009166">
    <property type="term" value="P:nucleotide catabolic process"/>
    <property type="evidence" value="ECO:0007669"/>
    <property type="project" value="InterPro"/>
</dbReference>
<dbReference type="PANTHER" id="PTHR11575">
    <property type="entry name" value="5'-NUCLEOTIDASE-RELATED"/>
    <property type="match status" value="1"/>
</dbReference>
<comment type="caution">
    <text evidence="4">The sequence shown here is derived from an EMBL/GenBank/DDBJ whole genome shotgun (WGS) entry which is preliminary data.</text>
</comment>
<dbReference type="Pfam" id="PF00149">
    <property type="entry name" value="Metallophos"/>
    <property type="match status" value="1"/>
</dbReference>